<dbReference type="SMART" id="SM01132">
    <property type="entry name" value="DIL"/>
    <property type="match status" value="1"/>
</dbReference>
<evidence type="ECO:0000313" key="14">
    <source>
        <dbReference type="EMBL" id="EFN58364.1"/>
    </source>
</evidence>
<evidence type="ECO:0000256" key="9">
    <source>
        <dbReference type="PROSITE-ProRule" id="PRU00782"/>
    </source>
</evidence>
<dbReference type="SMART" id="SM00242">
    <property type="entry name" value="MYSc"/>
    <property type="match status" value="1"/>
</dbReference>
<dbReference type="FunCoup" id="E1Z751">
    <property type="interactions" value="1252"/>
</dbReference>
<evidence type="ECO:0008006" key="16">
    <source>
        <dbReference type="Google" id="ProtNLM"/>
    </source>
</evidence>
<dbReference type="InterPro" id="IPR027417">
    <property type="entry name" value="P-loop_NTPase"/>
</dbReference>
<dbReference type="Gene3D" id="6.20.240.20">
    <property type="match status" value="1"/>
</dbReference>
<dbReference type="OrthoDB" id="6108017at2759"/>
<dbReference type="KEGG" id="cvr:CHLNCDRAFT_34523"/>
<organism evidence="15">
    <name type="scientific">Chlorella variabilis</name>
    <name type="common">Green alga</name>
    <dbReference type="NCBI Taxonomy" id="554065"/>
    <lineage>
        <taxon>Eukaryota</taxon>
        <taxon>Viridiplantae</taxon>
        <taxon>Chlorophyta</taxon>
        <taxon>core chlorophytes</taxon>
        <taxon>Trebouxiophyceae</taxon>
        <taxon>Chlorellales</taxon>
        <taxon>Chlorellaceae</taxon>
        <taxon>Chlorella clade</taxon>
        <taxon>Chlorella</taxon>
    </lineage>
</organism>
<evidence type="ECO:0000256" key="10">
    <source>
        <dbReference type="SAM" id="Coils"/>
    </source>
</evidence>
<dbReference type="Gene3D" id="1.20.5.190">
    <property type="match status" value="3"/>
</dbReference>
<evidence type="ECO:0000313" key="15">
    <source>
        <dbReference type="Proteomes" id="UP000008141"/>
    </source>
</evidence>
<dbReference type="GO" id="GO:0016020">
    <property type="term" value="C:membrane"/>
    <property type="evidence" value="ECO:0007669"/>
    <property type="project" value="TreeGrafter"/>
</dbReference>
<evidence type="ECO:0000256" key="2">
    <source>
        <dbReference type="ARBA" id="ARBA00022737"/>
    </source>
</evidence>
<keyword evidence="8 9" id="KW-0009">Actin-binding</keyword>
<dbReference type="GO" id="GO:0005737">
    <property type="term" value="C:cytoplasm"/>
    <property type="evidence" value="ECO:0007669"/>
    <property type="project" value="TreeGrafter"/>
</dbReference>
<evidence type="ECO:0000256" key="3">
    <source>
        <dbReference type="ARBA" id="ARBA00022741"/>
    </source>
</evidence>
<evidence type="ECO:0000256" key="8">
    <source>
        <dbReference type="ARBA" id="ARBA00023203"/>
    </source>
</evidence>
<dbReference type="Pfam" id="PF01843">
    <property type="entry name" value="DIL"/>
    <property type="match status" value="1"/>
</dbReference>
<keyword evidence="4 9" id="KW-0067">ATP-binding</keyword>
<dbReference type="PROSITE" id="PS51456">
    <property type="entry name" value="MYOSIN_MOTOR"/>
    <property type="match status" value="1"/>
</dbReference>
<gene>
    <name evidence="14" type="ORF">CHLNCDRAFT_34523</name>
</gene>
<dbReference type="FunFam" id="1.10.10.820:FF:000001">
    <property type="entry name" value="Myosin heavy chain"/>
    <property type="match status" value="1"/>
</dbReference>
<sequence length="1677" mass="185187">MGKGSSSEPEGSALHTVGSRVWLWRQDGGSGDWLRGEVVAMAGPRLRVRLEDGDERECAASDIPLQNSSAAGVEDMTTMSYLNEPSVLWNLKVRYQTDDIYTYTGSILIAVNPFAPMPHIYGLHMMEQYRGLNLGELSPHVYAIADESYRQMRKEGKSQSILVSGESGAGKTETSKLLMQYLAWMGGYKDGSAGRGAGGRSVEQQVLESNPLLEAFGNAKTVRNDNSSRFGKFTEIQFNAAGRISGAAIRTYLLERSRVVNINDPERNYHVFYQLCDGASEAECATLRLKPAKQFRYLSQSGCFDLKGVSNAEEYRRTRRSMSVVGIPEAEQDAVFRTVAAVLHLGNVAFVEAAADGADASAVDPATEEHLAAAAHLLGVDAEGLRKALTTRTRQTPDGAIVSPIDVKAAEDNRDSLSKTTYSRMFDWLVEKINTSIGQDTNATSLIGVLDIYGFEQFQENDFEQFCINLANEKLQQHFNQHVFKMEQAEYEREAIEWSYIEFVDNQDVLDLIEARMGILDLLDESCRFPKATHEDYANKLYGAPSVADSKRFSKPKLSRTDFTIDHYAGAVTYKTDNFLTKNRDFVVAEHQALLGASQHPFVCALFPADPDEGKAAAGGRGGTQSSYKFASVGSRFKRQLGDLMEALHRMEPHYIRCIKPNSFNRPMAFENMNVLHQLRCGGVLEAVRISCAGYPTKMPFLDFIDHFWMLGLDSPQQLDDAGFVRLILRRVLCEEGWQLGKSKVFLRAGKMAELDKRKTEVQHAAASAIQRNVRGYLARKHYAASRAAVITMQAAARGMAARSLARSLRRQKAATLIQAFVRRWQARQRFVAAVRAAVVVQAAYRGWRARLHTRDVKQHRAALVIQSQWRRHRAQSSYLRYRSGVVVAQSLWRSKCARRELRRRRTEAREAGKLMQDKQALEVKLREVQNVLEAVQNQRNDLRQQYREEKSQREVAEARATELQRAMETQVAQAAAVGAAAAAAEVAKRQAVEAELAAARQQVAASAESAAEAHRQLAAEAVELQGKLTSLERQKAEAEIKAQAERQDLLNRLNNAVAQRNAAREEALMLEAKLKQMQDDVEAGRLLPAAGAAAVSAAAAAGMVTPPPGGTPGTDEGMMDRMRRFMQQIPGSSPVREGATPQATSMGGFLPCCTLPTALFLLPACLSAAIRTLNPHLHTPAGRVEGPPSTEPLSEMDRRQRELYAKQQQLLREQRTADQEKLLAAIGENLGFQGGRPVAAVVVFRCCLQWKTFQADRTPLFDRIIATMGSQVEVHQENNAYLSYWLSNTVTLLYLMQKNVKPASGGGYAARIKASSQQVTRGLFASSKGSFTSFFTRTGYGGGSPAGGEASIHGGAMGGFRQVEAKYPALLFKQQLDAFVQKIFPMLRDNVKKEITPQLAACIHAPRQAGARGARRTTSGAASAAAVAAAGGEVQPGTPSTPGGTRGAAAGGDGGLSPHWSNILRVFDTLLATLRENHVPPFLVQKLFEQLLSFVNVQLFNQLLLRRECCSFSNGEYVKAGLSEVEQWISSAGEEWVGDSWNALAHIRQAVTFLVIHQKHRKSFREITEDLCSSLSVQQLYRISTMYWDDRYNTETVSPEVLQQMKSAMQESSNSAASHSFLLDDDSAIPFTHADVERMVDDKDLLGETPVPKQLKDQPSFSFLHKKLEMALQAAA</sequence>
<keyword evidence="6 9" id="KW-0518">Myosin</keyword>
<evidence type="ECO:0000259" key="12">
    <source>
        <dbReference type="PROSITE" id="PS51126"/>
    </source>
</evidence>
<feature type="region of interest" description="Actin-binding" evidence="9">
    <location>
        <begin position="641"/>
        <end position="663"/>
    </location>
</feature>
<dbReference type="InterPro" id="IPR037975">
    <property type="entry name" value="MyosinXI_CBD"/>
</dbReference>
<dbReference type="Gene3D" id="1.20.120.720">
    <property type="entry name" value="Myosin VI head, motor domain, U50 subdomain"/>
    <property type="match status" value="1"/>
</dbReference>
<dbReference type="GO" id="GO:0000146">
    <property type="term" value="F:microfilament motor activity"/>
    <property type="evidence" value="ECO:0007669"/>
    <property type="project" value="TreeGrafter"/>
</dbReference>
<dbReference type="CDD" id="cd01384">
    <property type="entry name" value="MYSc_Myo11"/>
    <property type="match status" value="1"/>
</dbReference>
<name>E1Z751_CHLVA</name>
<dbReference type="GO" id="GO:0030048">
    <property type="term" value="P:actin filament-based movement"/>
    <property type="evidence" value="ECO:0007669"/>
    <property type="project" value="UniProtKB-ARBA"/>
</dbReference>
<keyword evidence="2" id="KW-0677">Repeat</keyword>
<dbReference type="InterPro" id="IPR036018">
    <property type="entry name" value="MYSc_Myo11"/>
</dbReference>
<dbReference type="GO" id="GO:0051015">
    <property type="term" value="F:actin filament binding"/>
    <property type="evidence" value="ECO:0007669"/>
    <property type="project" value="TreeGrafter"/>
</dbReference>
<dbReference type="InterPro" id="IPR000048">
    <property type="entry name" value="IQ_motif_EF-hand-BS"/>
</dbReference>
<dbReference type="GO" id="GO:0016459">
    <property type="term" value="C:myosin complex"/>
    <property type="evidence" value="ECO:0007669"/>
    <property type="project" value="UniProtKB-KW"/>
</dbReference>
<reference evidence="14 15" key="1">
    <citation type="journal article" date="2010" name="Plant Cell">
        <title>The Chlorella variabilis NC64A genome reveals adaptation to photosymbiosis, coevolution with viruses, and cryptic sex.</title>
        <authorList>
            <person name="Blanc G."/>
            <person name="Duncan G."/>
            <person name="Agarkova I."/>
            <person name="Borodovsky M."/>
            <person name="Gurnon J."/>
            <person name="Kuo A."/>
            <person name="Lindquist E."/>
            <person name="Lucas S."/>
            <person name="Pangilinan J."/>
            <person name="Polle J."/>
            <person name="Salamov A."/>
            <person name="Terry A."/>
            <person name="Yamada T."/>
            <person name="Dunigan D.D."/>
            <person name="Grigoriev I.V."/>
            <person name="Claverie J.M."/>
            <person name="Van Etten J.L."/>
        </authorList>
    </citation>
    <scope>NUCLEOTIDE SEQUENCE [LARGE SCALE GENOMIC DNA]</scope>
    <source>
        <strain evidence="14 15">NC64A</strain>
    </source>
</reference>
<dbReference type="eggNOG" id="KOG0160">
    <property type="taxonomic scope" value="Eukaryota"/>
</dbReference>
<dbReference type="STRING" id="554065.E1Z751"/>
<dbReference type="PRINTS" id="PR00193">
    <property type="entry name" value="MYOSINHEAVY"/>
</dbReference>
<feature type="binding site" evidence="9">
    <location>
        <begin position="165"/>
        <end position="172"/>
    </location>
    <ligand>
        <name>ATP</name>
        <dbReference type="ChEBI" id="CHEBI:30616"/>
    </ligand>
</feature>
<evidence type="ECO:0000256" key="7">
    <source>
        <dbReference type="ARBA" id="ARBA00023175"/>
    </source>
</evidence>
<evidence type="ECO:0000256" key="6">
    <source>
        <dbReference type="ARBA" id="ARBA00023123"/>
    </source>
</evidence>
<dbReference type="GeneID" id="17357497"/>
<dbReference type="GO" id="GO:0007015">
    <property type="term" value="P:actin filament organization"/>
    <property type="evidence" value="ECO:0007669"/>
    <property type="project" value="InterPro"/>
</dbReference>
<feature type="domain" description="Dilute" evidence="12">
    <location>
        <begin position="1263"/>
        <end position="1612"/>
    </location>
</feature>
<dbReference type="EMBL" id="GL433838">
    <property type="protein sequence ID" value="EFN58364.1"/>
    <property type="molecule type" value="Genomic_DNA"/>
</dbReference>
<evidence type="ECO:0000259" key="13">
    <source>
        <dbReference type="PROSITE" id="PS51456"/>
    </source>
</evidence>
<feature type="region of interest" description="Disordered" evidence="11">
    <location>
        <begin position="1429"/>
        <end position="1453"/>
    </location>
</feature>
<dbReference type="PANTHER" id="PTHR13140">
    <property type="entry name" value="MYOSIN"/>
    <property type="match status" value="1"/>
</dbReference>
<dbReference type="Gene3D" id="1.10.10.820">
    <property type="match status" value="1"/>
</dbReference>
<dbReference type="PROSITE" id="PS51126">
    <property type="entry name" value="DILUTE"/>
    <property type="match status" value="1"/>
</dbReference>
<dbReference type="InterPro" id="IPR001609">
    <property type="entry name" value="Myosin_head_motor_dom-like"/>
</dbReference>
<dbReference type="GO" id="GO:0005524">
    <property type="term" value="F:ATP binding"/>
    <property type="evidence" value="ECO:0007669"/>
    <property type="project" value="UniProtKB-UniRule"/>
</dbReference>
<accession>E1Z751</accession>
<comment type="similarity">
    <text evidence="1">Belongs to the TRAFAC class myosin-kinesin ATPase superfamily. Myosin family. Plant myosin class XI subfamily.</text>
</comment>
<feature type="domain" description="Myosin motor" evidence="13">
    <location>
        <begin position="71"/>
        <end position="760"/>
    </location>
</feature>
<dbReference type="PANTHER" id="PTHR13140:SF781">
    <property type="entry name" value="MYOSIN-15"/>
    <property type="match status" value="1"/>
</dbReference>
<dbReference type="SUPFAM" id="SSF52540">
    <property type="entry name" value="P-loop containing nucleoside triphosphate hydrolases"/>
    <property type="match status" value="2"/>
</dbReference>
<feature type="compositionally biased region" description="Low complexity" evidence="11">
    <location>
        <begin position="1429"/>
        <end position="1444"/>
    </location>
</feature>
<dbReference type="CDD" id="cd15475">
    <property type="entry name" value="MyosinXI_CBD"/>
    <property type="match status" value="1"/>
</dbReference>
<dbReference type="InterPro" id="IPR002710">
    <property type="entry name" value="Dilute_dom"/>
</dbReference>
<dbReference type="Proteomes" id="UP000008141">
    <property type="component" value="Unassembled WGS sequence"/>
</dbReference>
<dbReference type="Gene3D" id="1.20.58.530">
    <property type="match status" value="1"/>
</dbReference>
<keyword evidence="7 9" id="KW-0505">Motor protein</keyword>
<evidence type="ECO:0000256" key="4">
    <source>
        <dbReference type="ARBA" id="ARBA00022840"/>
    </source>
</evidence>
<evidence type="ECO:0000256" key="1">
    <source>
        <dbReference type="ARBA" id="ARBA00008049"/>
    </source>
</evidence>
<dbReference type="PROSITE" id="PS50096">
    <property type="entry name" value="IQ"/>
    <property type="match status" value="6"/>
</dbReference>
<evidence type="ECO:0000256" key="5">
    <source>
        <dbReference type="ARBA" id="ARBA00023054"/>
    </source>
</evidence>
<dbReference type="SMART" id="SM00015">
    <property type="entry name" value="IQ"/>
    <property type="match status" value="6"/>
</dbReference>
<dbReference type="InterPro" id="IPR036961">
    <property type="entry name" value="Kinesin_motor_dom_sf"/>
</dbReference>
<dbReference type="OMA" id="ANNDHRE"/>
<keyword evidence="3 9" id="KW-0547">Nucleotide-binding</keyword>
<dbReference type="InParanoid" id="E1Z751"/>
<dbReference type="Pfam" id="PF00063">
    <property type="entry name" value="Myosin_head"/>
    <property type="match status" value="1"/>
</dbReference>
<dbReference type="Gene3D" id="3.40.850.10">
    <property type="entry name" value="Kinesin motor domain"/>
    <property type="match status" value="1"/>
</dbReference>
<dbReference type="Pfam" id="PF00612">
    <property type="entry name" value="IQ"/>
    <property type="match status" value="4"/>
</dbReference>
<evidence type="ECO:0000256" key="11">
    <source>
        <dbReference type="SAM" id="MobiDB-lite"/>
    </source>
</evidence>
<protein>
    <recommendedName>
        <fullName evidence="16">Myosin motor domain-containing protein</fullName>
    </recommendedName>
</protein>
<keyword evidence="5 10" id="KW-0175">Coiled coil</keyword>
<dbReference type="RefSeq" id="XP_005850466.1">
    <property type="nucleotide sequence ID" value="XM_005850404.1"/>
</dbReference>
<feature type="coiled-coil region" evidence="10">
    <location>
        <begin position="912"/>
        <end position="1081"/>
    </location>
</feature>
<proteinExistence type="inferred from homology"/>
<keyword evidence="15" id="KW-1185">Reference proteome</keyword>